<evidence type="ECO:0000256" key="5">
    <source>
        <dbReference type="PIRSR" id="PIRSR623088-3"/>
    </source>
</evidence>
<dbReference type="CDD" id="cd00077">
    <property type="entry name" value="HDc"/>
    <property type="match status" value="1"/>
</dbReference>
<feature type="compositionally biased region" description="Basic and acidic residues" evidence="7">
    <location>
        <begin position="1031"/>
        <end position="1040"/>
    </location>
</feature>
<evidence type="ECO:0000256" key="3">
    <source>
        <dbReference type="PIRSR" id="PIRSR623088-1"/>
    </source>
</evidence>
<dbReference type="GO" id="GO:0004114">
    <property type="term" value="F:3',5'-cyclic-nucleotide phosphodiesterase activity"/>
    <property type="evidence" value="ECO:0007669"/>
    <property type="project" value="InterPro"/>
</dbReference>
<feature type="domain" description="PDEase" evidence="9">
    <location>
        <begin position="1056"/>
        <end position="1408"/>
    </location>
</feature>
<dbReference type="InterPro" id="IPR002073">
    <property type="entry name" value="PDEase_catalytic_dom"/>
</dbReference>
<feature type="compositionally biased region" description="Polar residues" evidence="7">
    <location>
        <begin position="1396"/>
        <end position="1408"/>
    </location>
</feature>
<comment type="cofactor">
    <cofactor evidence="6">
        <name>a divalent metal cation</name>
        <dbReference type="ChEBI" id="CHEBI:60240"/>
    </cofactor>
    <text evidence="6">Binds 2 divalent metal cations per subunit. Site 1 may preferentially bind zinc ions, while site 2 has a preference for magnesium and/or manganese ions.</text>
</comment>
<keyword evidence="8" id="KW-1133">Transmembrane helix</keyword>
<protein>
    <recommendedName>
        <fullName evidence="6">Phosphodiesterase</fullName>
        <ecNumber evidence="6">3.1.4.-</ecNumber>
    </recommendedName>
</protein>
<dbReference type="SUPFAM" id="SSF109604">
    <property type="entry name" value="HD-domain/PDEase-like"/>
    <property type="match status" value="1"/>
</dbReference>
<dbReference type="PANTHER" id="PTHR11347">
    <property type="entry name" value="CYCLIC NUCLEOTIDE PHOSPHODIESTERASE"/>
    <property type="match status" value="1"/>
</dbReference>
<feature type="transmembrane region" description="Helical" evidence="8">
    <location>
        <begin position="314"/>
        <end position="338"/>
    </location>
</feature>
<dbReference type="GO" id="GO:0046872">
    <property type="term" value="F:metal ion binding"/>
    <property type="evidence" value="ECO:0007669"/>
    <property type="project" value="UniProtKB-KW"/>
</dbReference>
<evidence type="ECO:0000256" key="4">
    <source>
        <dbReference type="PIRSR" id="PIRSR623088-2"/>
    </source>
</evidence>
<organism evidence="10 11">
    <name type="scientific">Toxoplasma gondii TgCATBr9</name>
    <dbReference type="NCBI Taxonomy" id="943120"/>
    <lineage>
        <taxon>Eukaryota</taxon>
        <taxon>Sar</taxon>
        <taxon>Alveolata</taxon>
        <taxon>Apicomplexa</taxon>
        <taxon>Conoidasida</taxon>
        <taxon>Coccidia</taxon>
        <taxon>Eucoccidiorida</taxon>
        <taxon>Eimeriorina</taxon>
        <taxon>Sarcocystidae</taxon>
        <taxon>Toxoplasma</taxon>
    </lineage>
</organism>
<dbReference type="InterPro" id="IPR036971">
    <property type="entry name" value="PDEase_catalytic_dom_sf"/>
</dbReference>
<feature type="compositionally biased region" description="Basic residues" evidence="7">
    <location>
        <begin position="841"/>
        <end position="858"/>
    </location>
</feature>
<dbReference type="PROSITE" id="PS00126">
    <property type="entry name" value="PDEASE_I_1"/>
    <property type="match status" value="1"/>
</dbReference>
<feature type="binding site" evidence="5">
    <location>
        <position position="1144"/>
    </location>
    <ligand>
        <name>Zn(2+)</name>
        <dbReference type="ChEBI" id="CHEBI:29105"/>
        <label>1</label>
    </ligand>
</feature>
<feature type="binding site" evidence="5">
    <location>
        <position position="1181"/>
    </location>
    <ligand>
        <name>Zn(2+)</name>
        <dbReference type="ChEBI" id="CHEBI:29105"/>
        <label>1</label>
    </ligand>
</feature>
<dbReference type="InterPro" id="IPR036890">
    <property type="entry name" value="HATPase_C_sf"/>
</dbReference>
<feature type="active site" description="Proton donor" evidence="3">
    <location>
        <position position="1140"/>
    </location>
</feature>
<feature type="binding site" evidence="4">
    <location>
        <position position="1348"/>
    </location>
    <ligand>
        <name>AMP</name>
        <dbReference type="ChEBI" id="CHEBI:456215"/>
    </ligand>
</feature>
<evidence type="ECO:0000256" key="2">
    <source>
        <dbReference type="ARBA" id="ARBA00022801"/>
    </source>
</evidence>
<feature type="binding site" evidence="4">
    <location>
        <position position="1295"/>
    </location>
    <ligand>
        <name>AMP</name>
        <dbReference type="ChEBI" id="CHEBI:456215"/>
    </ligand>
</feature>
<gene>
    <name evidence="10" type="ORF">TGBR9_233050</name>
</gene>
<feature type="region of interest" description="Disordered" evidence="7">
    <location>
        <begin position="824"/>
        <end position="923"/>
    </location>
</feature>
<keyword evidence="2 6" id="KW-0378">Hydrolase</keyword>
<keyword evidence="8" id="KW-0472">Membrane</keyword>
<keyword evidence="1 5" id="KW-0479">Metal-binding</keyword>
<evidence type="ECO:0000313" key="11">
    <source>
        <dbReference type="Proteomes" id="UP000244488"/>
    </source>
</evidence>
<feature type="transmembrane region" description="Helical" evidence="8">
    <location>
        <begin position="94"/>
        <end position="115"/>
    </location>
</feature>
<evidence type="ECO:0000259" key="9">
    <source>
        <dbReference type="PROSITE" id="PS51845"/>
    </source>
</evidence>
<evidence type="ECO:0000256" key="6">
    <source>
        <dbReference type="RuleBase" id="RU363067"/>
    </source>
</evidence>
<dbReference type="InterPro" id="IPR003607">
    <property type="entry name" value="HD/PDEase_dom"/>
</dbReference>
<feature type="region of interest" description="Disordered" evidence="7">
    <location>
        <begin position="1010"/>
        <end position="1040"/>
    </location>
</feature>
<evidence type="ECO:0000256" key="7">
    <source>
        <dbReference type="SAM" id="MobiDB-lite"/>
    </source>
</evidence>
<dbReference type="Pfam" id="PF00233">
    <property type="entry name" value="PDEase_I"/>
    <property type="match status" value="1"/>
</dbReference>
<feature type="binding site" evidence="5">
    <location>
        <position position="1295"/>
    </location>
    <ligand>
        <name>Zn(2+)</name>
        <dbReference type="ChEBI" id="CHEBI:29105"/>
        <label>1</label>
    </ligand>
</feature>
<dbReference type="GO" id="GO:0007165">
    <property type="term" value="P:signal transduction"/>
    <property type="evidence" value="ECO:0007669"/>
    <property type="project" value="InterPro"/>
</dbReference>
<dbReference type="VEuPathDB" id="ToxoDB:TGBR9_233050"/>
<name>A0A2T6J4R6_TOXGO</name>
<dbReference type="Proteomes" id="UP000244488">
    <property type="component" value="Unassembled WGS sequence"/>
</dbReference>
<feature type="binding site" evidence="4">
    <location>
        <begin position="1140"/>
        <end position="1144"/>
    </location>
    <ligand>
        <name>AMP</name>
        <dbReference type="ChEBI" id="CHEBI:456215"/>
    </ligand>
</feature>
<feature type="compositionally biased region" description="Polar residues" evidence="7">
    <location>
        <begin position="863"/>
        <end position="874"/>
    </location>
</feature>
<reference evidence="10 11" key="1">
    <citation type="journal article" date="2016" name="Nat. Commun.">
        <title>Local admixture of amplified and diversified secreted pathogenesis determinants shapes mosaic Toxoplasma gondii genomes.</title>
        <authorList>
            <person name="Lorenzi H."/>
            <person name="Khan A."/>
            <person name="Behnke M.S."/>
            <person name="Namasivayam S."/>
            <person name="Swapna L.S."/>
            <person name="Hadjithomas M."/>
            <person name="Karamycheva S."/>
            <person name="Pinney D."/>
            <person name="Brunk B.P."/>
            <person name="Ajioka J.W."/>
            <person name="Ajzenberg D."/>
            <person name="Boothroyd J.C."/>
            <person name="Boyle J.P."/>
            <person name="Darde M.L."/>
            <person name="Diaz-Miranda M.A."/>
            <person name="Dubey J.P."/>
            <person name="Fritz H.M."/>
            <person name="Gennari S.M."/>
            <person name="Gregory B.D."/>
            <person name="Kim K."/>
            <person name="Saeij J.P."/>
            <person name="Su C."/>
            <person name="White M.W."/>
            <person name="Zhu X.Q."/>
            <person name="Howe D.K."/>
            <person name="Rosenthal B.M."/>
            <person name="Grigg M.E."/>
            <person name="Parkinson J."/>
            <person name="Liu L."/>
            <person name="Kissinger J.C."/>
            <person name="Roos D.S."/>
            <person name="Sibley L.D."/>
        </authorList>
    </citation>
    <scope>NUCLEOTIDE SEQUENCE [LARGE SCALE GENOMIC DNA]</scope>
    <source>
        <strain evidence="10 11">TgCATBr9</strain>
    </source>
</reference>
<feature type="binding site" evidence="5">
    <location>
        <position position="1180"/>
    </location>
    <ligand>
        <name>Zn(2+)</name>
        <dbReference type="ChEBI" id="CHEBI:29105"/>
        <label>1</label>
    </ligand>
</feature>
<dbReference type="Gene3D" id="3.30.565.10">
    <property type="entry name" value="Histidine kinase-like ATPase, C-terminal domain"/>
    <property type="match status" value="1"/>
</dbReference>
<dbReference type="InterPro" id="IPR023174">
    <property type="entry name" value="PDEase_CS"/>
</dbReference>
<feature type="region of interest" description="Disordered" evidence="7">
    <location>
        <begin position="775"/>
        <end position="800"/>
    </location>
</feature>
<feature type="binding site" evidence="5">
    <location>
        <position position="1181"/>
    </location>
    <ligand>
        <name>Zn(2+)</name>
        <dbReference type="ChEBI" id="CHEBI:29105"/>
        <label>2</label>
    </ligand>
</feature>
<comment type="caution">
    <text evidence="10">The sequence shown here is derived from an EMBL/GenBank/DDBJ whole genome shotgun (WGS) entry which is preliminary data.</text>
</comment>
<feature type="compositionally biased region" description="Basic and acidic residues" evidence="7">
    <location>
        <begin position="726"/>
        <end position="749"/>
    </location>
</feature>
<proteinExistence type="inferred from homology"/>
<keyword evidence="8 10" id="KW-0812">Transmembrane</keyword>
<dbReference type="SUPFAM" id="SSF55874">
    <property type="entry name" value="ATPase domain of HSP90 chaperone/DNA topoisomerase II/histidine kinase"/>
    <property type="match status" value="1"/>
</dbReference>
<evidence type="ECO:0000256" key="1">
    <source>
        <dbReference type="ARBA" id="ARBA00022723"/>
    </source>
</evidence>
<feature type="compositionally biased region" description="Basic and acidic residues" evidence="7">
    <location>
        <begin position="888"/>
        <end position="915"/>
    </location>
</feature>
<evidence type="ECO:0000313" key="10">
    <source>
        <dbReference type="EMBL" id="PUA92581.1"/>
    </source>
</evidence>
<dbReference type="Gene3D" id="1.10.1300.10">
    <property type="entry name" value="3'5'-cyclic nucleotide phosphodiesterase, catalytic domain"/>
    <property type="match status" value="1"/>
</dbReference>
<dbReference type="PROSITE" id="PS51845">
    <property type="entry name" value="PDEASE_I_2"/>
    <property type="match status" value="1"/>
</dbReference>
<dbReference type="EMBL" id="AFHV02000140">
    <property type="protein sequence ID" value="PUA92581.1"/>
    <property type="molecule type" value="Genomic_DNA"/>
</dbReference>
<evidence type="ECO:0000256" key="8">
    <source>
        <dbReference type="SAM" id="Phobius"/>
    </source>
</evidence>
<accession>A0A2T6J4R6</accession>
<dbReference type="InterPro" id="IPR023088">
    <property type="entry name" value="PDEase"/>
</dbReference>
<dbReference type="EC" id="3.1.4.-" evidence="6"/>
<dbReference type="PRINTS" id="PR00387">
    <property type="entry name" value="PDIESTERASE1"/>
</dbReference>
<feature type="region of interest" description="Disordered" evidence="7">
    <location>
        <begin position="1388"/>
        <end position="1408"/>
    </location>
</feature>
<feature type="region of interest" description="Disordered" evidence="7">
    <location>
        <begin position="726"/>
        <end position="750"/>
    </location>
</feature>
<feature type="binding site" evidence="4">
    <location>
        <position position="1181"/>
    </location>
    <ligand>
        <name>AMP</name>
        <dbReference type="ChEBI" id="CHEBI:456215"/>
    </ligand>
</feature>
<sequence length="1408" mass="154993">MAASKTKPKSGGMFAGSASLAGSRRTLQGGLNSAGVPSGFFGQKSMRLGSIRLGSTHNSTTALKTTHQEKTYAMYHTYDAAVTENGGKLEVSHLVMFVLLTITILATTSCSFYFISRKNLVMDTVDQLDQEAAAVRNVTMTLDIAEAAAQWSYSLDTRPFAEAAVITPELIFAVQGRFVGAANMILSALETLRNADLAASTSSKCVSPDQTSQGGKQPCPLKKLLSQLRQIDTGLHDAMMAVVLKDRLKLTEVLNEVIVNRLPGAWEEVTGPMSFLFFTAREHDKVKAAVQTYLSKLDKLTADLASELDWESPMWCASATAATLSLTLIAFLIAVAVFSRRLQEAFGACQKAFFESVEELRAKIDEMTDFMHATFEFRITASLHVLNGVAALLGASSTLTPYHQKVLKLMEKCVVDTEAATVNAVSCLCSEIEIPQLGTEETNIRAIVEDCLEIFASKTEARGLPVTCTFGAGCPSVALVDSHKLRTILTKVLSFVVDHTFEKGRGVDVFVNANASASRQGDSLEEFRGFDIHFEVKGHGVCMENREAQELGHPKSLLRRAGHGLRMLCTAKLLQTMGGTMQILSSPSRGMLVSFQIRTRARFRLLDFQKDFRASFSQQRRQRIISLGLAPETSRALQFLCKDVGIQFTACYCLRHLRESLATETKTFSLAFVLGDFVTISANAADPASRPLTSAEIFREAQEAAALRPPPGCCLPLVKVFVSSRGDRSSQDGDEKVESRQHPLPDDVTKLSVPVRTDALIQILARALDSVEGCKSADASSQEESEIEPEVPFMPGELVYASPRSEGGKLAAGPGRKSLLVSCERSEANEASGKGGDSSPQKKKRNTFRISVARRRTLRASASPHSQRESSVTSEAARHRNLLSSVFRGKDSPPRRSSRDTNDKASLSDDSKDKDGSDDEPVELFPLHNETLQPLFPGGDQIPEPLLFDVNSVVQAVNQVGLSRPAEQLAAAIAQTPFQKDLDASAKFIDALDSSLALLRYYQTLPGRDGSLQKRRRSRRMTDLDPQGTDRTWRPESKRKDPLAMMQSLSALQVKVPAEPEVQAFFNLASSTLSVEDPISIHQVLNWDFHVLSLTPSTATRIARDLLHHFAATAQVEIPGEILMGFAVALYKNYEQNPYHNFFHALNVAQVCCLLMALPDVAARFQPLDYFVLSVAALGHDLGHPGANNLFVNRNDCLPSRLYQNRSVLENYHAALLFQILRHPRFNVFCSIPPQAFSACRQRIISAILWTDMAKHFDMVAQLKAKIEDEMVLTEGIIVTLQKPYLEGLLLHASDISNPLLSFDLSFDWAVRACDEFFQQNKLEEKLGQPPHMPTFAAFDLYNVAKCQVNFIGESPPWFTGHPLSHLPPETNEFLCMHTHSKMQIHREKSVDTEAMTENTNPSPNSHA</sequence>
<comment type="similarity">
    <text evidence="6">Belongs to the cyclic nucleotide phosphodiesterase family.</text>
</comment>